<name>A0A1I3HYN3_9PLAN</name>
<evidence type="ECO:0000313" key="3">
    <source>
        <dbReference type="Proteomes" id="UP000199518"/>
    </source>
</evidence>
<sequence>MAVPGNWLSEILAPILRPTSRLIVGLIAIPAIRAVRSRVQPNHELDKELEKDLEQWVRASLVLFLATKNVEESLTAWIMEKQPEIDLNHNWWFFAGRLLLAIGVIESMPDQQLFSIIHPGPKRVRWIKGVGLKGNIQQQAWPLIRGLVCLHLNRSSPVFAILAVIFTGTTGWVFFTLAIVQYLIIGLVTSRDKAIDVLSQFDMEVARRRLAIIEEFEGARTPPIMRPETEETT</sequence>
<keyword evidence="3" id="KW-1185">Reference proteome</keyword>
<accession>A0A1I3HYN3</accession>
<dbReference type="AlphaFoldDB" id="A0A1I3HYN3"/>
<keyword evidence="1" id="KW-0472">Membrane</keyword>
<protein>
    <submittedName>
        <fullName evidence="2">Uncharacterized protein</fullName>
    </submittedName>
</protein>
<feature type="transmembrane region" description="Helical" evidence="1">
    <location>
        <begin position="158"/>
        <end position="185"/>
    </location>
</feature>
<reference evidence="3" key="1">
    <citation type="submission" date="2016-10" db="EMBL/GenBank/DDBJ databases">
        <authorList>
            <person name="Varghese N."/>
            <person name="Submissions S."/>
        </authorList>
    </citation>
    <scope>NUCLEOTIDE SEQUENCE [LARGE SCALE GENOMIC DNA]</scope>
    <source>
        <strain evidence="3">DSM 26348</strain>
    </source>
</reference>
<evidence type="ECO:0000313" key="2">
    <source>
        <dbReference type="EMBL" id="SFI40699.1"/>
    </source>
</evidence>
<keyword evidence="1" id="KW-1133">Transmembrane helix</keyword>
<evidence type="ECO:0000256" key="1">
    <source>
        <dbReference type="SAM" id="Phobius"/>
    </source>
</evidence>
<keyword evidence="1" id="KW-0812">Transmembrane</keyword>
<dbReference type="OrthoDB" id="212175at2"/>
<dbReference type="EMBL" id="FOQD01000008">
    <property type="protein sequence ID" value="SFI40699.1"/>
    <property type="molecule type" value="Genomic_DNA"/>
</dbReference>
<dbReference type="RefSeq" id="WP_092050607.1">
    <property type="nucleotide sequence ID" value="NZ_FOQD01000008.1"/>
</dbReference>
<gene>
    <name evidence="2" type="ORF">SAMN05421753_108242</name>
</gene>
<dbReference type="Proteomes" id="UP000199518">
    <property type="component" value="Unassembled WGS sequence"/>
</dbReference>
<organism evidence="2 3">
    <name type="scientific">Planctomicrobium piriforme</name>
    <dbReference type="NCBI Taxonomy" id="1576369"/>
    <lineage>
        <taxon>Bacteria</taxon>
        <taxon>Pseudomonadati</taxon>
        <taxon>Planctomycetota</taxon>
        <taxon>Planctomycetia</taxon>
        <taxon>Planctomycetales</taxon>
        <taxon>Planctomycetaceae</taxon>
        <taxon>Planctomicrobium</taxon>
    </lineage>
</organism>
<proteinExistence type="predicted"/>